<feature type="transmembrane region" description="Helical" evidence="8">
    <location>
        <begin position="102"/>
        <end position="120"/>
    </location>
</feature>
<proteinExistence type="inferred from homology"/>
<dbReference type="GO" id="GO:0006605">
    <property type="term" value="P:protein targeting"/>
    <property type="evidence" value="ECO:0007669"/>
    <property type="project" value="UniProtKB-UniRule"/>
</dbReference>
<dbReference type="HAMAP" id="MF_01466">
    <property type="entry name" value="SecY2"/>
    <property type="match status" value="1"/>
</dbReference>
<dbReference type="EMBL" id="PUFI01000016">
    <property type="protein sequence ID" value="TDG67254.1"/>
    <property type="molecule type" value="Genomic_DNA"/>
</dbReference>
<dbReference type="NCBIfam" id="TIGR02920">
    <property type="entry name" value="acc_sec_Y2"/>
    <property type="match status" value="1"/>
</dbReference>
<accession>A0A4R5N6J3</accession>
<keyword evidence="2 8" id="KW-1003">Cell membrane</keyword>
<comment type="subunit">
    <text evidence="8">Component of the accessory SecA2/SecY2 protein translocase complex required to export cell wall proteins. May form heterotrimers with SecE and SecG subunits.</text>
</comment>
<dbReference type="GO" id="GO:0005886">
    <property type="term" value="C:plasma membrane"/>
    <property type="evidence" value="ECO:0007669"/>
    <property type="project" value="UniProtKB-SubCell"/>
</dbReference>
<keyword evidence="3 8" id="KW-0812">Transmembrane</keyword>
<feature type="transmembrane region" description="Helical" evidence="8">
    <location>
        <begin position="381"/>
        <end position="401"/>
    </location>
</feature>
<dbReference type="InterPro" id="IPR014269">
    <property type="entry name" value="SecY2"/>
</dbReference>
<keyword evidence="4 8" id="KW-0653">Protein transport</keyword>
<feature type="transmembrane region" description="Helical" evidence="8">
    <location>
        <begin position="140"/>
        <end position="158"/>
    </location>
</feature>
<feature type="transmembrane region" description="Helical" evidence="8">
    <location>
        <begin position="165"/>
        <end position="182"/>
    </location>
</feature>
<evidence type="ECO:0000256" key="2">
    <source>
        <dbReference type="ARBA" id="ARBA00022475"/>
    </source>
</evidence>
<evidence type="ECO:0000256" key="4">
    <source>
        <dbReference type="ARBA" id="ARBA00022927"/>
    </source>
</evidence>
<feature type="transmembrane region" description="Helical" evidence="8">
    <location>
        <begin position="259"/>
        <end position="279"/>
    </location>
</feature>
<evidence type="ECO:0000256" key="6">
    <source>
        <dbReference type="ARBA" id="ARBA00023010"/>
    </source>
</evidence>
<feature type="transmembrane region" description="Helical" evidence="8">
    <location>
        <begin position="20"/>
        <end position="42"/>
    </location>
</feature>
<evidence type="ECO:0000256" key="7">
    <source>
        <dbReference type="ARBA" id="ARBA00023136"/>
    </source>
</evidence>
<keyword evidence="5 8" id="KW-1133">Transmembrane helix</keyword>
<comment type="similarity">
    <text evidence="8">Belongs to the SecY/SEC61-alpha family. SecY2 subfamily.</text>
</comment>
<reference evidence="10 11" key="1">
    <citation type="journal article" date="2019" name="Appl. Microbiol. Biotechnol.">
        <title>Uncovering carbohydrate metabolism through a genotype-phenotype association study of 56 lactic acid bacteria genomes.</title>
        <authorList>
            <person name="Buron-Moles G."/>
            <person name="Chailyan A."/>
            <person name="Dolejs I."/>
            <person name="Forster J."/>
            <person name="Miks M.H."/>
        </authorList>
    </citation>
    <scope>NUCLEOTIDE SEQUENCE [LARGE SCALE GENOMIC DNA]</scope>
    <source>
        <strain evidence="10 11">ATCC 700006</strain>
    </source>
</reference>
<evidence type="ECO:0000256" key="5">
    <source>
        <dbReference type="ARBA" id="ARBA00022989"/>
    </source>
</evidence>
<dbReference type="NCBIfam" id="NF009082">
    <property type="entry name" value="PRK12417.1"/>
    <property type="match status" value="1"/>
</dbReference>
<comment type="caution">
    <text evidence="10">The sequence shown here is derived from an EMBL/GenBank/DDBJ whole genome shotgun (WGS) entry which is preliminary data.</text>
</comment>
<organism evidence="10 11">
    <name type="scientific">Leuconostoc fallax</name>
    <dbReference type="NCBI Taxonomy" id="1251"/>
    <lineage>
        <taxon>Bacteria</taxon>
        <taxon>Bacillati</taxon>
        <taxon>Bacillota</taxon>
        <taxon>Bacilli</taxon>
        <taxon>Lactobacillales</taxon>
        <taxon>Lactobacillaceae</taxon>
        <taxon>Leuconostoc</taxon>
    </lineage>
</organism>
<comment type="subcellular location">
    <subcellularLocation>
        <location evidence="8">Cell membrane</location>
        <topology evidence="8">Multi-pass membrane protein</topology>
    </subcellularLocation>
</comment>
<keyword evidence="6 8" id="KW-0811">Translocation</keyword>
<dbReference type="Gene3D" id="1.10.3370.10">
    <property type="entry name" value="SecY subunit domain"/>
    <property type="match status" value="1"/>
</dbReference>
<keyword evidence="11" id="KW-1185">Reference proteome</keyword>
<dbReference type="GO" id="GO:0065002">
    <property type="term" value="P:intracellular protein transmembrane transport"/>
    <property type="evidence" value="ECO:0007669"/>
    <property type="project" value="UniProtKB-UniRule"/>
</dbReference>
<name>A0A4R5N6J3_9LACO</name>
<dbReference type="Proteomes" id="UP000295681">
    <property type="component" value="Unassembled WGS sequence"/>
</dbReference>
<dbReference type="Pfam" id="PF00344">
    <property type="entry name" value="SecY"/>
    <property type="match status" value="1"/>
</dbReference>
<dbReference type="STRING" id="907931.GCA_000165675_00537"/>
<comment type="function">
    <text evidence="8">Part of the accessory SecA2/SecY2 system specifically required for export of possible cell wall proteins. The central subunit of a protein translocation channel.</text>
</comment>
<feature type="transmembrane region" description="Helical" evidence="8">
    <location>
        <begin position="62"/>
        <end position="82"/>
    </location>
</feature>
<gene>
    <name evidence="8" type="primary">secY2</name>
    <name evidence="10" type="ORF">C5L23_000208</name>
</gene>
<evidence type="ECO:0000256" key="9">
    <source>
        <dbReference type="NCBIfam" id="TIGR02920"/>
    </source>
</evidence>
<evidence type="ECO:0000313" key="11">
    <source>
        <dbReference type="Proteomes" id="UP000295681"/>
    </source>
</evidence>
<keyword evidence="7 8" id="KW-0472">Membrane</keyword>
<protein>
    <recommendedName>
        <fullName evidence="8 9">Accessory Sec system protein translocase subunit SecY2</fullName>
    </recommendedName>
</protein>
<dbReference type="InterPro" id="IPR023201">
    <property type="entry name" value="SecY_dom_sf"/>
</dbReference>
<dbReference type="RefSeq" id="WP_010008325.1">
    <property type="nucleotide sequence ID" value="NZ_JAGYGP010000005.1"/>
</dbReference>
<evidence type="ECO:0000313" key="10">
    <source>
        <dbReference type="EMBL" id="TDG67254.1"/>
    </source>
</evidence>
<dbReference type="PANTHER" id="PTHR10906">
    <property type="entry name" value="SECY/SEC61-ALPHA FAMILY MEMBER"/>
    <property type="match status" value="1"/>
</dbReference>
<dbReference type="SUPFAM" id="SSF103491">
    <property type="entry name" value="Preprotein translocase SecY subunit"/>
    <property type="match status" value="1"/>
</dbReference>
<keyword evidence="1 8" id="KW-0813">Transport</keyword>
<evidence type="ECO:0000256" key="3">
    <source>
        <dbReference type="ARBA" id="ARBA00022692"/>
    </source>
</evidence>
<dbReference type="AlphaFoldDB" id="A0A4R5N6J3"/>
<feature type="transmembrane region" description="Helical" evidence="8">
    <location>
        <begin position="202"/>
        <end position="223"/>
    </location>
</feature>
<evidence type="ECO:0000256" key="1">
    <source>
        <dbReference type="ARBA" id="ARBA00022448"/>
    </source>
</evidence>
<feature type="transmembrane region" description="Helical" evidence="8">
    <location>
        <begin position="352"/>
        <end position="375"/>
    </location>
</feature>
<feature type="transmembrane region" description="Helical" evidence="8">
    <location>
        <begin position="299"/>
        <end position="320"/>
    </location>
</feature>
<evidence type="ECO:0000256" key="8">
    <source>
        <dbReference type="HAMAP-Rule" id="MF_01466"/>
    </source>
</evidence>
<dbReference type="PRINTS" id="PR00303">
    <property type="entry name" value="SECYTRNLCASE"/>
</dbReference>
<dbReference type="PIRSF" id="PIRSF004557">
    <property type="entry name" value="SecY"/>
    <property type="match status" value="1"/>
</dbReference>
<sequence>MKRKNTNNIYLLKKIAWTSLIVFIFLLGRNILIPGVNIKYLLQFLNNQYLLQIVSGTTGGDISRMSLFSLGLGPWMSALILWRVITMTKKFDLNKLPLEHAFFLKMILAILIGFIQSIAIVNNLKFSYDISIFGQSKFGAMLTISLIMVTGAVFLIWLSNMNERLGVGGPTILILASMIVNWPSYVTQYIVENIISGFDITLLVKIAVISSGVIFLVLLTVTFQRAQRRVPIRKIMINTTFYHSSYLPIQINPAGGMPLMYSMTLLVLPQYILQALDYWLPNNTIIEYLLINTNITQPIGVTAYIIILFILSIGFAFININPEQIAEDLQQSGDYINNVEPGEETQEYITKIVFRLSSVGAIYMIIVAGLPLYLGVIDQQYTQYALAVGSVIILVSLIININDQIGALLTKNNYDALFFE</sequence>
<dbReference type="InterPro" id="IPR002208">
    <property type="entry name" value="SecY/SEC61-alpha"/>
</dbReference>